<evidence type="ECO:0000313" key="2">
    <source>
        <dbReference type="Proteomes" id="UP000054078"/>
    </source>
</evidence>
<gene>
    <name evidence="1" type="ORF">AUL39_03075</name>
</gene>
<dbReference type="STRING" id="1299998.AUL39_03075"/>
<reference evidence="1 2" key="1">
    <citation type="submission" date="2015-12" db="EMBL/GenBank/DDBJ databases">
        <title>Draft Genome Sequence of Olsenella scatoligenes SK9K4T; a Producer of 3-Methylindole- (skatole) and 4-Methylphenol- (p-cresol) Isolated from Pig Feces.</title>
        <authorList>
            <person name="Li X."/>
            <person name="Borg B."/>
            <person name="Canibe N."/>
        </authorList>
    </citation>
    <scope>NUCLEOTIDE SEQUENCE [LARGE SCALE GENOMIC DNA]</scope>
    <source>
        <strain evidence="1 2">SK9K4</strain>
    </source>
</reference>
<proteinExistence type="predicted"/>
<protein>
    <recommendedName>
        <fullName evidence="3">Transcriptional regulator</fullName>
    </recommendedName>
</protein>
<dbReference type="AlphaFoldDB" id="A0A100YX58"/>
<comment type="caution">
    <text evidence="1">The sequence shown here is derived from an EMBL/GenBank/DDBJ whole genome shotgun (WGS) entry which is preliminary data.</text>
</comment>
<dbReference type="Gene3D" id="1.10.10.10">
    <property type="entry name" value="Winged helix-like DNA-binding domain superfamily/Winged helix DNA-binding domain"/>
    <property type="match status" value="1"/>
</dbReference>
<accession>A0A100YX58</accession>
<organism evidence="1 2">
    <name type="scientific">Tractidigestivibacter scatoligenes</name>
    <name type="common">Olsenella scatoligenes</name>
    <dbReference type="NCBI Taxonomy" id="1299998"/>
    <lineage>
        <taxon>Bacteria</taxon>
        <taxon>Bacillati</taxon>
        <taxon>Actinomycetota</taxon>
        <taxon>Coriobacteriia</taxon>
        <taxon>Coriobacteriales</taxon>
        <taxon>Atopobiaceae</taxon>
        <taxon>Tractidigestivibacter</taxon>
    </lineage>
</organism>
<keyword evidence="2" id="KW-1185">Reference proteome</keyword>
<dbReference type="OrthoDB" id="3173312at2"/>
<dbReference type="EMBL" id="LOJF01000001">
    <property type="protein sequence ID" value="KUH59317.1"/>
    <property type="molecule type" value="Genomic_DNA"/>
</dbReference>
<evidence type="ECO:0008006" key="3">
    <source>
        <dbReference type="Google" id="ProtNLM"/>
    </source>
</evidence>
<sequence>MARGTDGRAHERAVEYVRVYRFMTEGMGLRGCELLVYARIFGFCRHEGVEFYESKRGTARMLGVSERQVHRAVSALEARGLIVELGEHVLPNKRITKRYGLVDSAVERAVRVTERRNRSVGG</sequence>
<dbReference type="InterPro" id="IPR036388">
    <property type="entry name" value="WH-like_DNA-bd_sf"/>
</dbReference>
<evidence type="ECO:0000313" key="1">
    <source>
        <dbReference type="EMBL" id="KUH59317.1"/>
    </source>
</evidence>
<dbReference type="RefSeq" id="WP_059053485.1">
    <property type="nucleotide sequence ID" value="NZ_LOJF01000001.1"/>
</dbReference>
<dbReference type="Proteomes" id="UP000054078">
    <property type="component" value="Unassembled WGS sequence"/>
</dbReference>
<name>A0A100YX58_TRASO</name>